<dbReference type="Proteomes" id="UP000066049">
    <property type="component" value="Chromosome"/>
</dbReference>
<dbReference type="EC" id="5.6.2.4" evidence="9"/>
<accession>A0A0M5MIP9</accession>
<keyword evidence="7" id="KW-0413">Isomerase</keyword>
<feature type="domain" description="UvrD-like helicase C-terminal" evidence="14">
    <location>
        <begin position="279"/>
        <end position="600"/>
    </location>
</feature>
<gene>
    <name evidence="15" type="primary">rep</name>
    <name evidence="15" type="ORF">CCON33237_0964</name>
</gene>
<dbReference type="InterPro" id="IPR014017">
    <property type="entry name" value="DNA_helicase_UvrD-like_C"/>
</dbReference>
<sequence>MPLSRLNKEQYTAATAPFGHNLIIASAGTGKTSTIVARIAHLLNLGVKPEKILLLTFTNKAASEMIERLNRYFDKQITSKITAGTFHSVSFSLLKSLDKGVTLKQPSELKTLLKSLVERRKFYHLSDVKPYGGAYLYDLYSLFQNSEQGTTFGKWISTKSEEQGVYAEIYEDVLEEFETEKAKFSYADFNDLLIKMRDELKKGANLAYDEILIDEYQDTNTLQGSLIDAFATKSLFCVGDFDQSIYAFNGANIEIIGSFKDRFPNANIYALNVNYRSSSSILALANKVINNNPRLYEKHLTVSREGNFKPPRLLVYNELFDQYQNIADIISLSPFNRENIAIIFRNNSSADGIEVALKERGISSKRKGGVSFFESREIKALIDIMGIYVNPKDIMAFIHICEYAKGVGSAVSKEIFDTLLKLGHGNLIKGIVDPDESVNISSNKRRNYQLGLFDDLDEFAEISRFSKLGFSDKFLGHPVLKLQKLSESGAQFLYEIYNFLKGMRNISKPATMINEIKTSKIYSLIVENISTKRATLKNGNVDLALKEEVKERIMAKSVVLSELAKKYQDISKFYNFLALGSNEMSEGQGVSLLSVHASKGLEFDQVFIVDLAQNRFPNLKLMSMGGSLEEERRLFYVAVTRAKDELYLSYAKYDKIKKVTYQPSRFLIEAGMAKEEA</sequence>
<evidence type="ECO:0000256" key="10">
    <source>
        <dbReference type="ARBA" id="ARBA00034923"/>
    </source>
</evidence>
<evidence type="ECO:0000313" key="15">
    <source>
        <dbReference type="EMBL" id="ALF47643.1"/>
    </source>
</evidence>
<dbReference type="InterPro" id="IPR027417">
    <property type="entry name" value="P-loop_NTPase"/>
</dbReference>
<proteinExistence type="inferred from homology"/>
<dbReference type="EMBL" id="CP012541">
    <property type="protein sequence ID" value="ALF47643.1"/>
    <property type="molecule type" value="Genomic_DNA"/>
</dbReference>
<feature type="binding site" evidence="12">
    <location>
        <begin position="25"/>
        <end position="32"/>
    </location>
    <ligand>
        <name>ATP</name>
        <dbReference type="ChEBI" id="CHEBI:30616"/>
    </ligand>
</feature>
<dbReference type="AlphaFoldDB" id="A0A0M5MIP9"/>
<dbReference type="GO" id="GO:0005524">
    <property type="term" value="F:ATP binding"/>
    <property type="evidence" value="ECO:0007669"/>
    <property type="project" value="UniProtKB-UniRule"/>
</dbReference>
<dbReference type="KEGG" id="ccoc:CCON33237_0964"/>
<evidence type="ECO:0000313" key="16">
    <source>
        <dbReference type="Proteomes" id="UP000066049"/>
    </source>
</evidence>
<dbReference type="PROSITE" id="PS51217">
    <property type="entry name" value="UVRD_HELICASE_CTER"/>
    <property type="match status" value="1"/>
</dbReference>
<comment type="catalytic activity">
    <reaction evidence="11">
        <text>ATP + H2O = ADP + phosphate + H(+)</text>
        <dbReference type="Rhea" id="RHEA:13065"/>
        <dbReference type="ChEBI" id="CHEBI:15377"/>
        <dbReference type="ChEBI" id="CHEBI:15378"/>
        <dbReference type="ChEBI" id="CHEBI:30616"/>
        <dbReference type="ChEBI" id="CHEBI:43474"/>
        <dbReference type="ChEBI" id="CHEBI:456216"/>
        <dbReference type="EC" id="5.6.2.4"/>
    </reaction>
</comment>
<evidence type="ECO:0000256" key="3">
    <source>
        <dbReference type="ARBA" id="ARBA00022801"/>
    </source>
</evidence>
<evidence type="ECO:0000256" key="5">
    <source>
        <dbReference type="ARBA" id="ARBA00022840"/>
    </source>
</evidence>
<dbReference type="SUPFAM" id="SSF52540">
    <property type="entry name" value="P-loop containing nucleoside triphosphate hydrolases"/>
    <property type="match status" value="1"/>
</dbReference>
<dbReference type="InterPro" id="IPR014016">
    <property type="entry name" value="UvrD-like_ATP-bd"/>
</dbReference>
<evidence type="ECO:0000259" key="14">
    <source>
        <dbReference type="PROSITE" id="PS51217"/>
    </source>
</evidence>
<comment type="catalytic activity">
    <reaction evidence="8">
        <text>Couples ATP hydrolysis with the unwinding of duplex DNA by translocating in the 3'-5' direction.</text>
        <dbReference type="EC" id="5.6.2.4"/>
    </reaction>
</comment>
<dbReference type="GO" id="GO:0043138">
    <property type="term" value="F:3'-5' DNA helicase activity"/>
    <property type="evidence" value="ECO:0007669"/>
    <property type="project" value="UniProtKB-EC"/>
</dbReference>
<dbReference type="RefSeq" id="WP_054196641.1">
    <property type="nucleotide sequence ID" value="NZ_CABPUF010000003.1"/>
</dbReference>
<evidence type="ECO:0000256" key="12">
    <source>
        <dbReference type="PROSITE-ProRule" id="PRU00560"/>
    </source>
</evidence>
<evidence type="ECO:0000256" key="11">
    <source>
        <dbReference type="ARBA" id="ARBA00048988"/>
    </source>
</evidence>
<evidence type="ECO:0000256" key="7">
    <source>
        <dbReference type="ARBA" id="ARBA00023235"/>
    </source>
</evidence>
<dbReference type="GO" id="GO:0003677">
    <property type="term" value="F:DNA binding"/>
    <property type="evidence" value="ECO:0007669"/>
    <property type="project" value="UniProtKB-KW"/>
</dbReference>
<dbReference type="GO" id="GO:0000725">
    <property type="term" value="P:recombinational repair"/>
    <property type="evidence" value="ECO:0007669"/>
    <property type="project" value="TreeGrafter"/>
</dbReference>
<dbReference type="PANTHER" id="PTHR11070">
    <property type="entry name" value="UVRD / RECB / PCRA DNA HELICASE FAMILY MEMBER"/>
    <property type="match status" value="1"/>
</dbReference>
<keyword evidence="5 12" id="KW-0067">ATP-binding</keyword>
<organism evidence="15 16">
    <name type="scientific">Campylobacter concisus</name>
    <dbReference type="NCBI Taxonomy" id="199"/>
    <lineage>
        <taxon>Bacteria</taxon>
        <taxon>Pseudomonadati</taxon>
        <taxon>Campylobacterota</taxon>
        <taxon>Epsilonproteobacteria</taxon>
        <taxon>Campylobacterales</taxon>
        <taxon>Campylobacteraceae</taxon>
        <taxon>Campylobacter</taxon>
    </lineage>
</organism>
<dbReference type="PANTHER" id="PTHR11070:SF2">
    <property type="entry name" value="ATP-DEPENDENT DNA HELICASE SRS2"/>
    <property type="match status" value="1"/>
</dbReference>
<dbReference type="CDD" id="cd18807">
    <property type="entry name" value="SF1_C_UvrD"/>
    <property type="match status" value="1"/>
</dbReference>
<evidence type="ECO:0000256" key="9">
    <source>
        <dbReference type="ARBA" id="ARBA00034808"/>
    </source>
</evidence>
<evidence type="ECO:0000256" key="1">
    <source>
        <dbReference type="ARBA" id="ARBA00009922"/>
    </source>
</evidence>
<dbReference type="GeneID" id="28662641"/>
<keyword evidence="6" id="KW-0238">DNA-binding</keyword>
<dbReference type="InterPro" id="IPR013986">
    <property type="entry name" value="DExx_box_DNA_helicase_dom_sf"/>
</dbReference>
<evidence type="ECO:0000256" key="4">
    <source>
        <dbReference type="ARBA" id="ARBA00022806"/>
    </source>
</evidence>
<dbReference type="GO" id="GO:0033202">
    <property type="term" value="C:DNA helicase complex"/>
    <property type="evidence" value="ECO:0007669"/>
    <property type="project" value="TreeGrafter"/>
</dbReference>
<dbReference type="CDD" id="cd17932">
    <property type="entry name" value="DEXQc_UvrD"/>
    <property type="match status" value="1"/>
</dbReference>
<dbReference type="Pfam" id="PF13361">
    <property type="entry name" value="UvrD_C"/>
    <property type="match status" value="1"/>
</dbReference>
<name>A0A0M5MIP9_9BACT</name>
<dbReference type="InterPro" id="IPR000212">
    <property type="entry name" value="DNA_helicase_UvrD/REP"/>
</dbReference>
<dbReference type="PATRIC" id="fig|199.248.peg.997"/>
<dbReference type="Gene3D" id="3.40.50.300">
    <property type="entry name" value="P-loop containing nucleotide triphosphate hydrolases"/>
    <property type="match status" value="2"/>
</dbReference>
<protein>
    <recommendedName>
        <fullName evidence="9">DNA 3'-5' helicase</fullName>
        <ecNumber evidence="9">5.6.2.4</ecNumber>
    </recommendedName>
    <alternativeName>
        <fullName evidence="10">DNA 3'-5' helicase II</fullName>
    </alternativeName>
</protein>
<evidence type="ECO:0000259" key="13">
    <source>
        <dbReference type="PROSITE" id="PS51198"/>
    </source>
</evidence>
<dbReference type="Pfam" id="PF00580">
    <property type="entry name" value="UvrD-helicase"/>
    <property type="match status" value="1"/>
</dbReference>
<dbReference type="GO" id="GO:0016887">
    <property type="term" value="F:ATP hydrolysis activity"/>
    <property type="evidence" value="ECO:0007669"/>
    <property type="project" value="RHEA"/>
</dbReference>
<comment type="similarity">
    <text evidence="1">Belongs to the helicase family. UvrD subfamily.</text>
</comment>
<evidence type="ECO:0000256" key="8">
    <source>
        <dbReference type="ARBA" id="ARBA00034617"/>
    </source>
</evidence>
<keyword evidence="3 12" id="KW-0378">Hydrolase</keyword>
<reference evidence="16" key="1">
    <citation type="submission" date="2015-08" db="EMBL/GenBank/DDBJ databases">
        <title>Comparative genomics of the Campylobacter concisus group.</title>
        <authorList>
            <person name="Miller W.G."/>
            <person name="Yee E."/>
            <person name="Chapman M.H."/>
            <person name="Huynh S."/>
            <person name="Bono J.L."/>
            <person name="On S.L.W."/>
            <person name="St Leger J."/>
            <person name="Foster G."/>
            <person name="Parker C.T."/>
        </authorList>
    </citation>
    <scope>NUCLEOTIDE SEQUENCE [LARGE SCALE GENOMIC DNA]</scope>
    <source>
        <strain evidence="16">ATCC 33237</strain>
    </source>
</reference>
<keyword evidence="2 12" id="KW-0547">Nucleotide-binding</keyword>
<dbReference type="PROSITE" id="PS51198">
    <property type="entry name" value="UVRD_HELICASE_ATP_BIND"/>
    <property type="match status" value="1"/>
</dbReference>
<evidence type="ECO:0000256" key="2">
    <source>
        <dbReference type="ARBA" id="ARBA00022741"/>
    </source>
</evidence>
<dbReference type="Gene3D" id="1.10.486.10">
    <property type="entry name" value="PCRA, domain 4"/>
    <property type="match status" value="1"/>
</dbReference>
<dbReference type="Gene3D" id="1.10.10.160">
    <property type="match status" value="1"/>
</dbReference>
<evidence type="ECO:0000256" key="6">
    <source>
        <dbReference type="ARBA" id="ARBA00023125"/>
    </source>
</evidence>
<dbReference type="GO" id="GO:0005829">
    <property type="term" value="C:cytosol"/>
    <property type="evidence" value="ECO:0007669"/>
    <property type="project" value="TreeGrafter"/>
</dbReference>
<feature type="domain" description="UvrD-like helicase ATP-binding" evidence="13">
    <location>
        <begin position="4"/>
        <end position="278"/>
    </location>
</feature>
<keyword evidence="4 12" id="KW-0347">Helicase</keyword>